<evidence type="ECO:0000313" key="2">
    <source>
        <dbReference type="Proteomes" id="UP001320706"/>
    </source>
</evidence>
<evidence type="ECO:0000313" key="1">
    <source>
        <dbReference type="EMBL" id="KAK8195936.1"/>
    </source>
</evidence>
<reference evidence="1" key="1">
    <citation type="submission" date="2024-02" db="EMBL/GenBank/DDBJ databases">
        <title>Metagenome Assembled Genome of Zalaria obscura JY119.</title>
        <authorList>
            <person name="Vighnesh L."/>
            <person name="Jagadeeshwari U."/>
            <person name="Venkata Ramana C."/>
            <person name="Sasikala C."/>
        </authorList>
    </citation>
    <scope>NUCLEOTIDE SEQUENCE</scope>
    <source>
        <strain evidence="1">JY119</strain>
    </source>
</reference>
<organism evidence="1 2">
    <name type="scientific">Zalaria obscura</name>
    <dbReference type="NCBI Taxonomy" id="2024903"/>
    <lineage>
        <taxon>Eukaryota</taxon>
        <taxon>Fungi</taxon>
        <taxon>Dikarya</taxon>
        <taxon>Ascomycota</taxon>
        <taxon>Pezizomycotina</taxon>
        <taxon>Dothideomycetes</taxon>
        <taxon>Dothideomycetidae</taxon>
        <taxon>Dothideales</taxon>
        <taxon>Zalariaceae</taxon>
        <taxon>Zalaria</taxon>
    </lineage>
</organism>
<dbReference type="EMBL" id="JAMKPW020000042">
    <property type="protein sequence ID" value="KAK8195936.1"/>
    <property type="molecule type" value="Genomic_DNA"/>
</dbReference>
<keyword evidence="2" id="KW-1185">Reference proteome</keyword>
<name>A0ACC3S4R9_9PEZI</name>
<dbReference type="Proteomes" id="UP001320706">
    <property type="component" value="Unassembled WGS sequence"/>
</dbReference>
<sequence>MDDAYSHLEAEYCPPIDSALLSAILSDYDLSSEESLRAAKETLDELRLSAYAAEGSDFDPSGSGARNGNEDAGSEPAMSGDGTSHSPSWETDISSVSNGLSAVSLTEMDVSQRDFSTLAGSFDTDTKTSILKEAFPSLRDFTVSYTLKKCNGDWDQSFDELLNQVFITEQAAEGGNEGISAKSIDAFSQENIRRRGRKTKRKGKNLKLLDEVRSASVPAFPDDSSGQHVNKWQNSAKDIALIASKSGVTAKKVSSLYYSNGASISSTVAALLKDYQDPTKPAISADPWTQQAALELGQDFPTISPDYLVSLVRLTYPSTADAHELAKLLTTKSYGPTYDGSAILPTYAPLNLSEDEAPTARTRASRTTATSPVRDVDFATASHMAGSYSAARSLALAQAQAAYRKSRSDRLMAGAAGYYGQVSRDLLAASQGYTSAAADALVSAQSSRDEIDLHGVNVADGLRIAKDRVEAWWAGLGEARVNGRLGAGDRQKGFRIVTGVGRHSEGGRGKLGPAVGKMLAQEGWKVEAGSGALIVKGRARS</sequence>
<gene>
    <name evidence="1" type="ORF">M8818_007087</name>
</gene>
<accession>A0ACC3S4R9</accession>
<proteinExistence type="predicted"/>
<comment type="caution">
    <text evidence="1">The sequence shown here is derived from an EMBL/GenBank/DDBJ whole genome shotgun (WGS) entry which is preliminary data.</text>
</comment>
<protein>
    <submittedName>
        <fullName evidence="1">Uncharacterized protein</fullName>
    </submittedName>
</protein>